<dbReference type="SUPFAM" id="SSF64397">
    <property type="entry name" value="Hsp33 domain"/>
    <property type="match status" value="1"/>
</dbReference>
<evidence type="ECO:0000256" key="2">
    <source>
        <dbReference type="ARBA" id="ARBA00022833"/>
    </source>
</evidence>
<dbReference type="GO" id="GO:0042026">
    <property type="term" value="P:protein refolding"/>
    <property type="evidence" value="ECO:0007669"/>
    <property type="project" value="TreeGrafter"/>
</dbReference>
<dbReference type="SUPFAM" id="SSF118352">
    <property type="entry name" value="HSP33 redox switch-like"/>
    <property type="match status" value="1"/>
</dbReference>
<dbReference type="GO" id="GO:0044183">
    <property type="term" value="F:protein folding chaperone"/>
    <property type="evidence" value="ECO:0007669"/>
    <property type="project" value="TreeGrafter"/>
</dbReference>
<dbReference type="STRING" id="1921010.MMIC_P0771"/>
<dbReference type="Pfam" id="PF01430">
    <property type="entry name" value="HSP33"/>
    <property type="match status" value="1"/>
</dbReference>
<feature type="transmembrane region" description="Helical" evidence="6">
    <location>
        <begin position="44"/>
        <end position="62"/>
    </location>
</feature>
<dbReference type="RefSeq" id="WP_227819343.1">
    <property type="nucleotide sequence ID" value="NZ_BDFD01000005.1"/>
</dbReference>
<proteinExistence type="predicted"/>
<sequence length="282" mass="31063">MSGLNNNCDTLTRFLLPEAQTRGALIRGSHIIQESNRIHGLNGLLAGLFGQTLLASILLLSISKGGIRQVLQLDATTQAPVKRILTEARSGAVRGFLNWQEEEPLLRFEQDDHIGSWMGRPVRLSTVRDLGVGQPYISTIENDSDFLADHLLHYLNQSVQIRADIILLGDCALMIEAMPGCDEEHWFKAVEAMAKIPDDVLATADSATILAYFDELRCKAVGTDSYTYQCDCSVEKMAAATSSIPEDQLQELADEDGNITVSCQYCDKHYSLNPETGSETSR</sequence>
<dbReference type="EMBL" id="BDFD01000005">
    <property type="protein sequence ID" value="GAV19813.1"/>
    <property type="molecule type" value="Genomic_DNA"/>
</dbReference>
<keyword evidence="1" id="KW-0963">Cytoplasm</keyword>
<keyword evidence="2" id="KW-0862">Zinc</keyword>
<accession>A0A1L8CLM6</accession>
<dbReference type="GO" id="GO:0005737">
    <property type="term" value="C:cytoplasm"/>
    <property type="evidence" value="ECO:0007669"/>
    <property type="project" value="InterPro"/>
</dbReference>
<dbReference type="AlphaFoldDB" id="A0A1L8CLM6"/>
<evidence type="ECO:0000313" key="7">
    <source>
        <dbReference type="EMBL" id="GAV19813.1"/>
    </source>
</evidence>
<dbReference type="InterPro" id="IPR016153">
    <property type="entry name" value="Heat_shock_Hsp33_N"/>
</dbReference>
<dbReference type="InterPro" id="IPR016154">
    <property type="entry name" value="Heat_shock_Hsp33_C"/>
</dbReference>
<evidence type="ECO:0000256" key="6">
    <source>
        <dbReference type="SAM" id="Phobius"/>
    </source>
</evidence>
<dbReference type="Proteomes" id="UP000231632">
    <property type="component" value="Unassembled WGS sequence"/>
</dbReference>
<comment type="caution">
    <text evidence="7">The sequence shown here is derived from an EMBL/GenBank/DDBJ whole genome shotgun (WGS) entry which is preliminary data.</text>
</comment>
<keyword evidence="4" id="KW-0143">Chaperone</keyword>
<keyword evidence="3" id="KW-1015">Disulfide bond</keyword>
<keyword evidence="5" id="KW-0676">Redox-active center</keyword>
<dbReference type="Gene3D" id="3.55.30.10">
    <property type="entry name" value="Hsp33 domain"/>
    <property type="match status" value="1"/>
</dbReference>
<protein>
    <submittedName>
        <fullName evidence="7">Molecular chaperone Hsp33</fullName>
    </submittedName>
</protein>
<keyword evidence="8" id="KW-1185">Reference proteome</keyword>
<gene>
    <name evidence="7" type="ORF">MMIC_P0771</name>
</gene>
<evidence type="ECO:0000256" key="5">
    <source>
        <dbReference type="ARBA" id="ARBA00023284"/>
    </source>
</evidence>
<organism evidence="7 8">
    <name type="scientific">Mariprofundus micogutta</name>
    <dbReference type="NCBI Taxonomy" id="1921010"/>
    <lineage>
        <taxon>Bacteria</taxon>
        <taxon>Pseudomonadati</taxon>
        <taxon>Pseudomonadota</taxon>
        <taxon>Candidatius Mariprofundia</taxon>
        <taxon>Mariprofundales</taxon>
        <taxon>Mariprofundaceae</taxon>
        <taxon>Mariprofundus</taxon>
    </lineage>
</organism>
<dbReference type="PANTHER" id="PTHR30111">
    <property type="entry name" value="33 KDA CHAPERONIN"/>
    <property type="match status" value="1"/>
</dbReference>
<keyword evidence="6" id="KW-0472">Membrane</keyword>
<dbReference type="InterPro" id="IPR000397">
    <property type="entry name" value="Heat_shock_Hsp33"/>
</dbReference>
<dbReference type="PANTHER" id="PTHR30111:SF1">
    <property type="entry name" value="33 KDA CHAPERONIN"/>
    <property type="match status" value="1"/>
</dbReference>
<dbReference type="Gene3D" id="3.90.1280.10">
    <property type="entry name" value="HSP33 redox switch-like"/>
    <property type="match status" value="1"/>
</dbReference>
<evidence type="ECO:0000256" key="4">
    <source>
        <dbReference type="ARBA" id="ARBA00023186"/>
    </source>
</evidence>
<dbReference type="GO" id="GO:0051082">
    <property type="term" value="F:unfolded protein binding"/>
    <property type="evidence" value="ECO:0007669"/>
    <property type="project" value="InterPro"/>
</dbReference>
<evidence type="ECO:0000313" key="8">
    <source>
        <dbReference type="Proteomes" id="UP000231632"/>
    </source>
</evidence>
<evidence type="ECO:0000256" key="1">
    <source>
        <dbReference type="ARBA" id="ARBA00022490"/>
    </source>
</evidence>
<reference evidence="7 8" key="1">
    <citation type="journal article" date="2017" name="Arch. Microbiol.">
        <title>Mariprofundus micogutta sp. nov., a novel iron-oxidizing zetaproteobacterium isolated from a deep-sea hydrothermal field at the Bayonnaise knoll of the Izu-Ogasawara arc, and a description of Mariprofundales ord. nov. and Zetaproteobacteria classis nov.</title>
        <authorList>
            <person name="Makita H."/>
            <person name="Tanaka E."/>
            <person name="Mitsunobu S."/>
            <person name="Miyazaki M."/>
            <person name="Nunoura T."/>
            <person name="Uematsu K."/>
            <person name="Takaki Y."/>
            <person name="Nishi S."/>
            <person name="Shimamura S."/>
            <person name="Takai K."/>
        </authorList>
    </citation>
    <scope>NUCLEOTIDE SEQUENCE [LARGE SCALE GENOMIC DNA]</scope>
    <source>
        <strain evidence="7 8">ET2</strain>
    </source>
</reference>
<keyword evidence="6" id="KW-1133">Transmembrane helix</keyword>
<keyword evidence="6" id="KW-0812">Transmembrane</keyword>
<name>A0A1L8CLM6_9PROT</name>
<evidence type="ECO:0000256" key="3">
    <source>
        <dbReference type="ARBA" id="ARBA00023157"/>
    </source>
</evidence>